<name>A0A212IVK6_9DELT</name>
<organism evidence="2">
    <name type="scientific">uncultured delta proteobacterium</name>
    <dbReference type="NCBI Taxonomy" id="34034"/>
    <lineage>
        <taxon>Bacteria</taxon>
        <taxon>Deltaproteobacteria</taxon>
        <taxon>environmental samples</taxon>
    </lineage>
</organism>
<proteinExistence type="predicted"/>
<evidence type="ECO:0000256" key="1">
    <source>
        <dbReference type="SAM" id="MobiDB-lite"/>
    </source>
</evidence>
<feature type="region of interest" description="Disordered" evidence="1">
    <location>
        <begin position="11"/>
        <end position="38"/>
    </location>
</feature>
<gene>
    <name evidence="2" type="ORF">KL86DPRO_10155</name>
</gene>
<sequence length="38" mass="4040">MEIYLFFPGIGNAGKGRKNKTAGPEASRTGGVERSSRV</sequence>
<evidence type="ECO:0000313" key="2">
    <source>
        <dbReference type="EMBL" id="SBV91212.1"/>
    </source>
</evidence>
<dbReference type="EMBL" id="FLUQ01000001">
    <property type="protein sequence ID" value="SBV91212.1"/>
    <property type="molecule type" value="Genomic_DNA"/>
</dbReference>
<protein>
    <submittedName>
        <fullName evidence="2">Uncharacterized protein</fullName>
    </submittedName>
</protein>
<reference evidence="2" key="1">
    <citation type="submission" date="2016-04" db="EMBL/GenBank/DDBJ databases">
        <authorList>
            <person name="Evans L.H."/>
            <person name="Alamgir A."/>
            <person name="Owens N."/>
            <person name="Weber N.D."/>
            <person name="Virtaneva K."/>
            <person name="Barbian K."/>
            <person name="Babar A."/>
            <person name="Rosenke K."/>
        </authorList>
    </citation>
    <scope>NUCLEOTIDE SEQUENCE</scope>
    <source>
        <strain evidence="2">86</strain>
    </source>
</reference>
<accession>A0A212IVK6</accession>
<dbReference type="AlphaFoldDB" id="A0A212IVK6"/>